<proteinExistence type="predicted"/>
<dbReference type="EMBL" id="JAUSVX010000002">
    <property type="protein sequence ID" value="MDQ0468839.1"/>
    <property type="molecule type" value="Genomic_DNA"/>
</dbReference>
<evidence type="ECO:0000256" key="2">
    <source>
        <dbReference type="ARBA" id="ARBA00022989"/>
    </source>
</evidence>
<dbReference type="PANTHER" id="PTHR42910">
    <property type="entry name" value="TRANSPORTER SCO4007-RELATED"/>
    <property type="match status" value="1"/>
</dbReference>
<protein>
    <submittedName>
        <fullName evidence="6">MFS family arabinose efflux permease</fullName>
    </submittedName>
</protein>
<feature type="transmembrane region" description="Helical" evidence="4">
    <location>
        <begin position="166"/>
        <end position="184"/>
    </location>
</feature>
<gene>
    <name evidence="6" type="ORF">QO011_001839</name>
</gene>
<comment type="caution">
    <text evidence="6">The sequence shown here is derived from an EMBL/GenBank/DDBJ whole genome shotgun (WGS) entry which is preliminary data.</text>
</comment>
<feature type="domain" description="Major facilitator superfamily (MFS) profile" evidence="5">
    <location>
        <begin position="14"/>
        <end position="403"/>
    </location>
</feature>
<keyword evidence="3 4" id="KW-0472">Membrane</keyword>
<keyword evidence="2 4" id="KW-1133">Transmembrane helix</keyword>
<keyword evidence="7" id="KW-1185">Reference proteome</keyword>
<dbReference type="Proteomes" id="UP001242480">
    <property type="component" value="Unassembled WGS sequence"/>
</dbReference>
<feature type="transmembrane region" description="Helical" evidence="4">
    <location>
        <begin position="283"/>
        <end position="301"/>
    </location>
</feature>
<dbReference type="Gene3D" id="1.20.1250.20">
    <property type="entry name" value="MFS general substrate transporter like domains"/>
    <property type="match status" value="1"/>
</dbReference>
<keyword evidence="1 4" id="KW-0812">Transmembrane</keyword>
<name>A0ABU0J6C9_9HYPH</name>
<feature type="transmembrane region" description="Helical" evidence="4">
    <location>
        <begin position="369"/>
        <end position="393"/>
    </location>
</feature>
<dbReference type="Pfam" id="PF07690">
    <property type="entry name" value="MFS_1"/>
    <property type="match status" value="1"/>
</dbReference>
<feature type="transmembrane region" description="Helical" evidence="4">
    <location>
        <begin position="52"/>
        <end position="72"/>
    </location>
</feature>
<evidence type="ECO:0000256" key="3">
    <source>
        <dbReference type="ARBA" id="ARBA00023136"/>
    </source>
</evidence>
<dbReference type="SUPFAM" id="SSF103473">
    <property type="entry name" value="MFS general substrate transporter"/>
    <property type="match status" value="1"/>
</dbReference>
<dbReference type="PROSITE" id="PS50850">
    <property type="entry name" value="MFS"/>
    <property type="match status" value="1"/>
</dbReference>
<evidence type="ECO:0000256" key="4">
    <source>
        <dbReference type="SAM" id="Phobius"/>
    </source>
</evidence>
<dbReference type="PANTHER" id="PTHR42910:SF1">
    <property type="entry name" value="MAJOR FACILITATOR SUPERFAMILY (MFS) PROFILE DOMAIN-CONTAINING PROTEIN"/>
    <property type="match status" value="1"/>
</dbReference>
<sequence>MTEALTLPGIRRGTITVLSFACGIAVANVYIVQPLLASIARDFAVSEGTAGLVATAAQIGYALGIGLVVPLADTASLRRLAFVLPAITAAALFLGALAPSASLLALITGILAVTTVLPQIIMPTAAALAAPGRSGRVVGAVSTGLILGILLSRVVSGALAELSGSWRTPFAVAGVLTAGLAVLLPPFMPARGGAAGDRLSYGALLASLPGLFRDHAAIRLSALLGASVFAAFAAFWSTLAFHLAAAPYHLGPAYAGLFGLLGAPGALLAPLAGRLSDRHGSHAANLVGLVCVAAAFLAFAAFGSHSLLAIVIGCNLLDCGVQSGQIANQARIFALGAAFRGRVNTIYMVCVFSGGAVGSLVGVNAYGAFGWAGVCAAGAGFIAIAAAGLAAGWRGQARRPEAL</sequence>
<evidence type="ECO:0000256" key="1">
    <source>
        <dbReference type="ARBA" id="ARBA00022692"/>
    </source>
</evidence>
<dbReference type="RefSeq" id="WP_307270586.1">
    <property type="nucleotide sequence ID" value="NZ_JAUSVX010000002.1"/>
</dbReference>
<dbReference type="InterPro" id="IPR020846">
    <property type="entry name" value="MFS_dom"/>
</dbReference>
<organism evidence="6 7">
    <name type="scientific">Labrys wisconsinensis</name>
    <dbReference type="NCBI Taxonomy" id="425677"/>
    <lineage>
        <taxon>Bacteria</taxon>
        <taxon>Pseudomonadati</taxon>
        <taxon>Pseudomonadota</taxon>
        <taxon>Alphaproteobacteria</taxon>
        <taxon>Hyphomicrobiales</taxon>
        <taxon>Xanthobacteraceae</taxon>
        <taxon>Labrys</taxon>
    </lineage>
</organism>
<feature type="transmembrane region" description="Helical" evidence="4">
    <location>
        <begin position="12"/>
        <end position="32"/>
    </location>
</feature>
<feature type="transmembrane region" description="Helical" evidence="4">
    <location>
        <begin position="222"/>
        <end position="245"/>
    </location>
</feature>
<feature type="transmembrane region" description="Helical" evidence="4">
    <location>
        <begin position="137"/>
        <end position="160"/>
    </location>
</feature>
<feature type="transmembrane region" description="Helical" evidence="4">
    <location>
        <begin position="104"/>
        <end position="130"/>
    </location>
</feature>
<evidence type="ECO:0000259" key="5">
    <source>
        <dbReference type="PROSITE" id="PS50850"/>
    </source>
</evidence>
<dbReference type="InterPro" id="IPR036259">
    <property type="entry name" value="MFS_trans_sf"/>
</dbReference>
<dbReference type="InterPro" id="IPR011701">
    <property type="entry name" value="MFS"/>
</dbReference>
<evidence type="ECO:0000313" key="7">
    <source>
        <dbReference type="Proteomes" id="UP001242480"/>
    </source>
</evidence>
<feature type="transmembrane region" description="Helical" evidence="4">
    <location>
        <begin position="79"/>
        <end position="98"/>
    </location>
</feature>
<dbReference type="CDD" id="cd17324">
    <property type="entry name" value="MFS_NepI_like"/>
    <property type="match status" value="1"/>
</dbReference>
<evidence type="ECO:0000313" key="6">
    <source>
        <dbReference type="EMBL" id="MDQ0468839.1"/>
    </source>
</evidence>
<reference evidence="6 7" key="1">
    <citation type="submission" date="2023-07" db="EMBL/GenBank/DDBJ databases">
        <title>Genomic Encyclopedia of Type Strains, Phase IV (KMG-IV): sequencing the most valuable type-strain genomes for metagenomic binning, comparative biology and taxonomic classification.</title>
        <authorList>
            <person name="Goeker M."/>
        </authorList>
    </citation>
    <scope>NUCLEOTIDE SEQUENCE [LARGE SCALE GENOMIC DNA]</scope>
    <source>
        <strain evidence="6 7">DSM 19619</strain>
    </source>
</reference>
<accession>A0ABU0J6C9</accession>
<feature type="transmembrane region" description="Helical" evidence="4">
    <location>
        <begin position="251"/>
        <end position="271"/>
    </location>
</feature>
<feature type="transmembrane region" description="Helical" evidence="4">
    <location>
        <begin position="345"/>
        <end position="363"/>
    </location>
</feature>